<name>A0A8E0NCB3_9CAUL</name>
<dbReference type="SUPFAM" id="SSF56601">
    <property type="entry name" value="beta-lactamase/transpeptidase-like"/>
    <property type="match status" value="1"/>
</dbReference>
<evidence type="ECO:0000259" key="1">
    <source>
        <dbReference type="Pfam" id="PF00144"/>
    </source>
</evidence>
<organism evidence="2 3">
    <name type="scientific">Brevundimonas abyssalis TAR-001</name>
    <dbReference type="NCBI Taxonomy" id="1391729"/>
    <lineage>
        <taxon>Bacteria</taxon>
        <taxon>Pseudomonadati</taxon>
        <taxon>Pseudomonadota</taxon>
        <taxon>Alphaproteobacteria</taxon>
        <taxon>Caulobacterales</taxon>
        <taxon>Caulobacteraceae</taxon>
        <taxon>Brevundimonas</taxon>
    </lineage>
</organism>
<dbReference type="AlphaFoldDB" id="A0A8E0NCB3"/>
<comment type="caution">
    <text evidence="2">The sequence shown here is derived from an EMBL/GenBank/DDBJ whole genome shotgun (WGS) entry which is preliminary data.</text>
</comment>
<dbReference type="EMBL" id="BATC01000037">
    <property type="protein sequence ID" value="GAD59747.1"/>
    <property type="molecule type" value="Genomic_DNA"/>
</dbReference>
<dbReference type="InterPro" id="IPR050789">
    <property type="entry name" value="Diverse_Enzym_Activities"/>
</dbReference>
<gene>
    <name evidence="2" type="ORF">MBEBAB_1997</name>
</gene>
<dbReference type="InterPro" id="IPR012338">
    <property type="entry name" value="Beta-lactam/transpept-like"/>
</dbReference>
<sequence>MYEPGTEYLYSISLDVLGLVIQRASGMSFPDFVQRRLFNPIGMDDTVWRLRGAGDRRRFAALYNYADGGRQVVDPVAETAYAEPVTLFAGGAGLVSSTRDYLAFLTTILDDGRAGRVRVMTPETARLIRSDILPEGVNPENGAFRFGFGGGVGLPDGDTPGEFGWGGAAGTQGWLDPVRRTAGTIMLQQFGQSAPVAGDVRAAIAADIAASS</sequence>
<dbReference type="Pfam" id="PF00144">
    <property type="entry name" value="Beta-lactamase"/>
    <property type="match status" value="1"/>
</dbReference>
<keyword evidence="3" id="KW-1185">Reference proteome</keyword>
<proteinExistence type="predicted"/>
<protein>
    <submittedName>
        <fullName evidence="2">Beta-lactamase class C and other penicillin binding proteins</fullName>
    </submittedName>
</protein>
<dbReference type="Gene3D" id="3.40.710.10">
    <property type="entry name" value="DD-peptidase/beta-lactamase superfamily"/>
    <property type="match status" value="1"/>
</dbReference>
<dbReference type="PANTHER" id="PTHR43283:SF3">
    <property type="entry name" value="BETA-LACTAMASE FAMILY PROTEIN (AFU_ORTHOLOGUE AFUA_5G07500)"/>
    <property type="match status" value="1"/>
</dbReference>
<dbReference type="InterPro" id="IPR001466">
    <property type="entry name" value="Beta-lactam-related"/>
</dbReference>
<reference evidence="3" key="1">
    <citation type="journal article" date="2013" name="Genome Announc.">
        <title>Draft Genome Sequence of the Dimorphic Prosthecate Bacterium Brevundimonas abyssalis TAR-001T.</title>
        <authorList>
            <person name="Tsubouchi T."/>
            <person name="Nishi S."/>
            <person name="Usui K."/>
            <person name="Shimane Y."/>
            <person name="Takaki Y."/>
            <person name="Maruyama T."/>
            <person name="Hatada Y."/>
        </authorList>
    </citation>
    <scope>NUCLEOTIDE SEQUENCE [LARGE SCALE GENOMIC DNA]</scope>
    <source>
        <strain evidence="3">TAR-001</strain>
    </source>
</reference>
<accession>A0A8E0NCB3</accession>
<evidence type="ECO:0000313" key="3">
    <source>
        <dbReference type="Proteomes" id="UP000016569"/>
    </source>
</evidence>
<evidence type="ECO:0000313" key="2">
    <source>
        <dbReference type="EMBL" id="GAD59747.1"/>
    </source>
</evidence>
<feature type="domain" description="Beta-lactamase-related" evidence="1">
    <location>
        <begin position="2"/>
        <end position="203"/>
    </location>
</feature>
<dbReference type="PANTHER" id="PTHR43283">
    <property type="entry name" value="BETA-LACTAMASE-RELATED"/>
    <property type="match status" value="1"/>
</dbReference>
<dbReference type="Proteomes" id="UP000016569">
    <property type="component" value="Unassembled WGS sequence"/>
</dbReference>